<dbReference type="InterPro" id="IPR036259">
    <property type="entry name" value="MFS_trans_sf"/>
</dbReference>
<dbReference type="GO" id="GO:0005353">
    <property type="term" value="F:fructose transmembrane transporter activity"/>
    <property type="evidence" value="ECO:0007669"/>
    <property type="project" value="UniProtKB-ARBA"/>
</dbReference>
<dbReference type="InterPro" id="IPR020846">
    <property type="entry name" value="MFS_dom"/>
</dbReference>
<dbReference type="GO" id="GO:0055056">
    <property type="term" value="F:D-glucose transmembrane transporter activity"/>
    <property type="evidence" value="ECO:0007669"/>
    <property type="project" value="TreeGrafter"/>
</dbReference>
<dbReference type="Proteomes" id="UP000001307">
    <property type="component" value="Unassembled WGS sequence"/>
</dbReference>
<evidence type="ECO:0000256" key="5">
    <source>
        <dbReference type="ARBA" id="ARBA00015973"/>
    </source>
</evidence>
<keyword evidence="19" id="KW-1185">Reference proteome</keyword>
<evidence type="ECO:0000256" key="11">
    <source>
        <dbReference type="ARBA" id="ARBA00023136"/>
    </source>
</evidence>
<evidence type="ECO:0000256" key="6">
    <source>
        <dbReference type="ARBA" id="ARBA00022448"/>
    </source>
</evidence>
<dbReference type="SUPFAM" id="SSF103473">
    <property type="entry name" value="MFS general substrate transporter"/>
    <property type="match status" value="1"/>
</dbReference>
<protein>
    <recommendedName>
        <fullName evidence="5">Solute carrier family 2, facilitated glucose transporter member 5</fullName>
    </recommendedName>
    <alternativeName>
        <fullName evidence="13">Fructose transporter</fullName>
    </alternativeName>
    <alternativeName>
        <fullName evidence="12">Glucose transporter type 5, small intestine</fullName>
    </alternativeName>
</protein>
<keyword evidence="11 16" id="KW-0472">Membrane</keyword>
<gene>
    <name evidence="18" type="ORF">GSOID_T00003555001</name>
</gene>
<feature type="transmembrane region" description="Helical" evidence="16">
    <location>
        <begin position="73"/>
        <end position="93"/>
    </location>
</feature>
<keyword evidence="10 16" id="KW-1133">Transmembrane helix</keyword>
<accession>E4X7L9</accession>
<feature type="transmembrane region" description="Helical" evidence="16">
    <location>
        <begin position="292"/>
        <end position="311"/>
    </location>
</feature>
<name>E4X7L9_OIKDI</name>
<evidence type="ECO:0000256" key="15">
    <source>
        <dbReference type="SAM" id="Coils"/>
    </source>
</evidence>
<dbReference type="InterPro" id="IPR003663">
    <property type="entry name" value="Sugar/inositol_transpt"/>
</dbReference>
<dbReference type="NCBIfam" id="TIGR00879">
    <property type="entry name" value="SP"/>
    <property type="match status" value="1"/>
</dbReference>
<dbReference type="InParanoid" id="E4X7L9"/>
<dbReference type="FunFam" id="1.20.1250.20:FF:001511">
    <property type="entry name" value="Solute carrier family 2, facilitated glucose transporter member 5"/>
    <property type="match status" value="1"/>
</dbReference>
<dbReference type="PRINTS" id="PR00171">
    <property type="entry name" value="SUGRTRNSPORT"/>
</dbReference>
<feature type="transmembrane region" description="Helical" evidence="16">
    <location>
        <begin position="411"/>
        <end position="432"/>
    </location>
</feature>
<feature type="transmembrane region" description="Helical" evidence="16">
    <location>
        <begin position="161"/>
        <end position="179"/>
    </location>
</feature>
<organism evidence="18">
    <name type="scientific">Oikopleura dioica</name>
    <name type="common">Tunicate</name>
    <dbReference type="NCBI Taxonomy" id="34765"/>
    <lineage>
        <taxon>Eukaryota</taxon>
        <taxon>Metazoa</taxon>
        <taxon>Chordata</taxon>
        <taxon>Tunicata</taxon>
        <taxon>Appendicularia</taxon>
        <taxon>Copelata</taxon>
        <taxon>Oikopleuridae</taxon>
        <taxon>Oikopleura</taxon>
    </lineage>
</organism>
<dbReference type="InterPro" id="IPR045263">
    <property type="entry name" value="GLUT"/>
</dbReference>
<evidence type="ECO:0000313" key="18">
    <source>
        <dbReference type="EMBL" id="CBY18691.1"/>
    </source>
</evidence>
<proteinExistence type="inferred from homology"/>
<dbReference type="InterPro" id="IPR005828">
    <property type="entry name" value="MFS_sugar_transport-like"/>
</dbReference>
<evidence type="ECO:0000256" key="7">
    <source>
        <dbReference type="ARBA" id="ARBA00022475"/>
    </source>
</evidence>
<dbReference type="PANTHER" id="PTHR23503:SF132">
    <property type="entry name" value="SOLUTE CARRIER FAMILY 2, FACILITATED GLUCOSE TRANSPORTER MEMBER 5-LIKE"/>
    <property type="match status" value="1"/>
</dbReference>
<keyword evidence="7" id="KW-1003">Cell membrane</keyword>
<feature type="domain" description="Major facilitator superfamily (MFS) profile" evidence="17">
    <location>
        <begin position="1"/>
        <end position="439"/>
    </location>
</feature>
<evidence type="ECO:0000256" key="1">
    <source>
        <dbReference type="ARBA" id="ARBA00000590"/>
    </source>
</evidence>
<comment type="subcellular location">
    <subcellularLocation>
        <location evidence="2">Cell membrane</location>
        <location evidence="2">Sarcolemma</location>
    </subcellularLocation>
    <subcellularLocation>
        <location evidence="3">Cell membrane</location>
        <topology evidence="3">Multi-pass membrane protein</topology>
    </subcellularLocation>
</comment>
<evidence type="ECO:0000259" key="17">
    <source>
        <dbReference type="PROSITE" id="PS50850"/>
    </source>
</evidence>
<evidence type="ECO:0000256" key="2">
    <source>
        <dbReference type="ARBA" id="ARBA00004135"/>
    </source>
</evidence>
<evidence type="ECO:0000256" key="13">
    <source>
        <dbReference type="ARBA" id="ARBA00031099"/>
    </source>
</evidence>
<sequence>MKAALLRSSRTLNRKAVLFLDFSQFEKETNDNHSKNQDNQFSTAVSMFTVGGMIGSFSTTFMVTKFGRKGAQFVNCFASFIGAAFYVASFYLSSHYCLLLARLAVGFFAGLSTGICPMYVIEISTADFRGKAGVLPQLFITIGILTAQILSFPSILGKASLWGWFMALGSIPCIIWILYSPKMVESPRYTLIEKNNSEQAQEDLRKLRGVEDVSAELAELEDEAAKLKAEQSEEDDGMTVMELFKDPSLRWQLLIVCVAQMGQQLSGINAIFFYTNDIFKAAGFSTETSTMISALVGLENVAMTFVSLAVIEKFGRTGLHVGGNILMVIFCAGMFLCLKYLTAASFVPYLSIVCILGYIVGFAVGPGPVPWIWNSEYFPQRARGPAGSVSCALNWTAAFLVGKFFPIAQSAIGEWVFIFFCAVSAFLAVFLWKFAPETKGKSFAEINAEFAKMNGMEVQETEMLKSDEK</sequence>
<feature type="transmembrane region" description="Helical" evidence="16">
    <location>
        <begin position="251"/>
        <end position="272"/>
    </location>
</feature>
<evidence type="ECO:0000256" key="12">
    <source>
        <dbReference type="ARBA" id="ARBA00029961"/>
    </source>
</evidence>
<feature type="transmembrane region" description="Helical" evidence="16">
    <location>
        <begin position="41"/>
        <end position="61"/>
    </location>
</feature>
<evidence type="ECO:0000256" key="8">
    <source>
        <dbReference type="ARBA" id="ARBA00022597"/>
    </source>
</evidence>
<evidence type="ECO:0000256" key="10">
    <source>
        <dbReference type="ARBA" id="ARBA00022989"/>
    </source>
</evidence>
<feature type="transmembrane region" description="Helical" evidence="16">
    <location>
        <begin position="99"/>
        <end position="121"/>
    </location>
</feature>
<evidence type="ECO:0000256" key="4">
    <source>
        <dbReference type="ARBA" id="ARBA00007004"/>
    </source>
</evidence>
<reference evidence="18" key="1">
    <citation type="journal article" date="2010" name="Science">
        <title>Plasticity of animal genome architecture unmasked by rapid evolution of a pelagic tunicate.</title>
        <authorList>
            <person name="Denoeud F."/>
            <person name="Henriet S."/>
            <person name="Mungpakdee S."/>
            <person name="Aury J.M."/>
            <person name="Da Silva C."/>
            <person name="Brinkmann H."/>
            <person name="Mikhaleva J."/>
            <person name="Olsen L.C."/>
            <person name="Jubin C."/>
            <person name="Canestro C."/>
            <person name="Bouquet J.M."/>
            <person name="Danks G."/>
            <person name="Poulain J."/>
            <person name="Campsteijn C."/>
            <person name="Adamski M."/>
            <person name="Cross I."/>
            <person name="Yadetie F."/>
            <person name="Muffato M."/>
            <person name="Louis A."/>
            <person name="Butcher S."/>
            <person name="Tsagkogeorga G."/>
            <person name="Konrad A."/>
            <person name="Singh S."/>
            <person name="Jensen M.F."/>
            <person name="Cong E.H."/>
            <person name="Eikeseth-Otteraa H."/>
            <person name="Noel B."/>
            <person name="Anthouard V."/>
            <person name="Porcel B.M."/>
            <person name="Kachouri-Lafond R."/>
            <person name="Nishino A."/>
            <person name="Ugolini M."/>
            <person name="Chourrout P."/>
            <person name="Nishida H."/>
            <person name="Aasland R."/>
            <person name="Huzurbazar S."/>
            <person name="Westhof E."/>
            <person name="Delsuc F."/>
            <person name="Lehrach H."/>
            <person name="Reinhardt R."/>
            <person name="Weissenbach J."/>
            <person name="Roy S.W."/>
            <person name="Artiguenave F."/>
            <person name="Postlethwait J.H."/>
            <person name="Manak J.R."/>
            <person name="Thompson E.M."/>
            <person name="Jaillon O."/>
            <person name="Du Pasquier L."/>
            <person name="Boudinot P."/>
            <person name="Liberles D.A."/>
            <person name="Volff J.N."/>
            <person name="Philippe H."/>
            <person name="Lenhard B."/>
            <person name="Roest Crollius H."/>
            <person name="Wincker P."/>
            <person name="Chourrout D."/>
        </authorList>
    </citation>
    <scope>NUCLEOTIDE SEQUENCE [LARGE SCALE GENOMIC DNA]</scope>
</reference>
<feature type="transmembrane region" description="Helical" evidence="16">
    <location>
        <begin position="349"/>
        <end position="373"/>
    </location>
</feature>
<feature type="transmembrane region" description="Helical" evidence="16">
    <location>
        <begin position="133"/>
        <end position="155"/>
    </location>
</feature>
<dbReference type="Gene3D" id="1.20.1250.20">
    <property type="entry name" value="MFS general substrate transporter like domains"/>
    <property type="match status" value="1"/>
</dbReference>
<dbReference type="AlphaFoldDB" id="E4X7L9"/>
<keyword evidence="6 14" id="KW-0813">Transport</keyword>
<dbReference type="OrthoDB" id="4540492at2759"/>
<keyword evidence="9 16" id="KW-0812">Transmembrane</keyword>
<evidence type="ECO:0000256" key="9">
    <source>
        <dbReference type="ARBA" id="ARBA00022692"/>
    </source>
</evidence>
<evidence type="ECO:0000313" key="19">
    <source>
        <dbReference type="Proteomes" id="UP000001307"/>
    </source>
</evidence>
<dbReference type="PANTHER" id="PTHR23503">
    <property type="entry name" value="SOLUTE CARRIER FAMILY 2"/>
    <property type="match status" value="1"/>
</dbReference>
<dbReference type="PROSITE" id="PS50850">
    <property type="entry name" value="MFS"/>
    <property type="match status" value="1"/>
</dbReference>
<keyword evidence="15" id="KW-0175">Coiled coil</keyword>
<dbReference type="FunCoup" id="E4X7L9">
    <property type="interactions" value="1"/>
</dbReference>
<dbReference type="EMBL" id="FN653028">
    <property type="protein sequence ID" value="CBY18691.1"/>
    <property type="molecule type" value="Genomic_DNA"/>
</dbReference>
<dbReference type="GO" id="GO:0046323">
    <property type="term" value="P:D-glucose import"/>
    <property type="evidence" value="ECO:0007669"/>
    <property type="project" value="TreeGrafter"/>
</dbReference>
<feature type="transmembrane region" description="Helical" evidence="16">
    <location>
        <begin position="323"/>
        <end position="343"/>
    </location>
</feature>
<dbReference type="Pfam" id="PF00083">
    <property type="entry name" value="Sugar_tr"/>
    <property type="match status" value="1"/>
</dbReference>
<feature type="coiled-coil region" evidence="15">
    <location>
        <begin position="210"/>
        <end position="237"/>
    </location>
</feature>
<dbReference type="GO" id="GO:0042383">
    <property type="term" value="C:sarcolemma"/>
    <property type="evidence" value="ECO:0007669"/>
    <property type="project" value="UniProtKB-SubCell"/>
</dbReference>
<comment type="similarity">
    <text evidence="4">Belongs to the major facilitator superfamily. Sugar transporter (TC 2.A.1.1) family. Glucose transporter subfamily.</text>
</comment>
<comment type="catalytic activity">
    <reaction evidence="1">
        <text>D-fructose(out) = D-fructose(in)</text>
        <dbReference type="Rhea" id="RHEA:60372"/>
        <dbReference type="ChEBI" id="CHEBI:37721"/>
    </reaction>
</comment>
<dbReference type="GO" id="GO:0070837">
    <property type="term" value="P:dehydroascorbic acid transport"/>
    <property type="evidence" value="ECO:0007669"/>
    <property type="project" value="TreeGrafter"/>
</dbReference>
<evidence type="ECO:0000256" key="3">
    <source>
        <dbReference type="ARBA" id="ARBA00004651"/>
    </source>
</evidence>
<keyword evidence="8" id="KW-0762">Sugar transport</keyword>
<dbReference type="GO" id="GO:1990539">
    <property type="term" value="P:fructose import across plasma membrane"/>
    <property type="evidence" value="ECO:0007669"/>
    <property type="project" value="UniProtKB-ARBA"/>
</dbReference>
<evidence type="ECO:0000256" key="14">
    <source>
        <dbReference type="RuleBase" id="RU003346"/>
    </source>
</evidence>
<evidence type="ECO:0000256" key="16">
    <source>
        <dbReference type="SAM" id="Phobius"/>
    </source>
</evidence>